<protein>
    <submittedName>
        <fullName evidence="1">Uncharacterized protein</fullName>
    </submittedName>
</protein>
<organism evidence="1 2">
    <name type="scientific">Nicotiana attenuata</name>
    <name type="common">Coyote tobacco</name>
    <dbReference type="NCBI Taxonomy" id="49451"/>
    <lineage>
        <taxon>Eukaryota</taxon>
        <taxon>Viridiplantae</taxon>
        <taxon>Streptophyta</taxon>
        <taxon>Embryophyta</taxon>
        <taxon>Tracheophyta</taxon>
        <taxon>Spermatophyta</taxon>
        <taxon>Magnoliopsida</taxon>
        <taxon>eudicotyledons</taxon>
        <taxon>Gunneridae</taxon>
        <taxon>Pentapetalae</taxon>
        <taxon>asterids</taxon>
        <taxon>lamiids</taxon>
        <taxon>Solanales</taxon>
        <taxon>Solanaceae</taxon>
        <taxon>Nicotianoideae</taxon>
        <taxon>Nicotianeae</taxon>
        <taxon>Nicotiana</taxon>
    </lineage>
</organism>
<keyword evidence="2" id="KW-1185">Reference proteome</keyword>
<evidence type="ECO:0000313" key="1">
    <source>
        <dbReference type="EMBL" id="OIT36579.1"/>
    </source>
</evidence>
<dbReference type="Proteomes" id="UP000187609">
    <property type="component" value="Unassembled WGS sequence"/>
</dbReference>
<sequence length="80" mass="9664">MHLVYWMSLKGLQKNAHIGLRKAASCSVSGILYLRHSRKFKQDNVWKLLWHVNIEWLDLIKQLHFQFLYHAEFSPLNRYP</sequence>
<reference evidence="1" key="1">
    <citation type="submission" date="2016-11" db="EMBL/GenBank/DDBJ databases">
        <title>The genome of Nicotiana attenuata.</title>
        <authorList>
            <person name="Xu S."/>
            <person name="Brockmoeller T."/>
            <person name="Gaquerel E."/>
            <person name="Navarro A."/>
            <person name="Kuhl H."/>
            <person name="Gase K."/>
            <person name="Ling Z."/>
            <person name="Zhou W."/>
            <person name="Kreitzer C."/>
            <person name="Stanke M."/>
            <person name="Tang H."/>
            <person name="Lyons E."/>
            <person name="Pandey P."/>
            <person name="Pandey S.P."/>
            <person name="Timmermann B."/>
            <person name="Baldwin I.T."/>
        </authorList>
    </citation>
    <scope>NUCLEOTIDE SEQUENCE [LARGE SCALE GENOMIC DNA]</scope>
    <source>
        <strain evidence="1">UT</strain>
    </source>
</reference>
<proteinExistence type="predicted"/>
<name>A0A314L660_NICAT</name>
<dbReference type="EMBL" id="MJEQ01000416">
    <property type="protein sequence ID" value="OIT36579.1"/>
    <property type="molecule type" value="Genomic_DNA"/>
</dbReference>
<dbReference type="AlphaFoldDB" id="A0A314L660"/>
<evidence type="ECO:0000313" key="2">
    <source>
        <dbReference type="Proteomes" id="UP000187609"/>
    </source>
</evidence>
<dbReference type="Gramene" id="OIT36579">
    <property type="protein sequence ID" value="OIT36579"/>
    <property type="gene ID" value="A4A49_17733"/>
</dbReference>
<comment type="caution">
    <text evidence="1">The sequence shown here is derived from an EMBL/GenBank/DDBJ whole genome shotgun (WGS) entry which is preliminary data.</text>
</comment>
<gene>
    <name evidence="1" type="ORF">A4A49_17733</name>
</gene>
<accession>A0A314L660</accession>